<dbReference type="AlphaFoldDB" id="A0A8X8IEJ4"/>
<evidence type="ECO:0000313" key="3">
    <source>
        <dbReference type="Proteomes" id="UP000198711"/>
    </source>
</evidence>
<accession>A0A8X8IEJ4</accession>
<feature type="transmembrane region" description="Helical" evidence="1">
    <location>
        <begin position="6"/>
        <end position="23"/>
    </location>
</feature>
<feature type="transmembrane region" description="Helical" evidence="1">
    <location>
        <begin position="58"/>
        <end position="77"/>
    </location>
</feature>
<evidence type="ECO:0000313" key="2">
    <source>
        <dbReference type="EMBL" id="SDW62047.1"/>
    </source>
</evidence>
<gene>
    <name evidence="2" type="ORF">SAMN05444410_104123</name>
</gene>
<keyword evidence="1" id="KW-0812">Transmembrane</keyword>
<feature type="transmembrane region" description="Helical" evidence="1">
    <location>
        <begin position="30"/>
        <end position="52"/>
    </location>
</feature>
<keyword evidence="1" id="KW-1133">Transmembrane helix</keyword>
<feature type="transmembrane region" description="Helical" evidence="1">
    <location>
        <begin position="89"/>
        <end position="107"/>
    </location>
</feature>
<feature type="transmembrane region" description="Helical" evidence="1">
    <location>
        <begin position="191"/>
        <end position="210"/>
    </location>
</feature>
<feature type="transmembrane region" description="Helical" evidence="1">
    <location>
        <begin position="150"/>
        <end position="171"/>
    </location>
</feature>
<organism evidence="2 3">
    <name type="scientific">Hydrobacter penzbergensis</name>
    <dbReference type="NCBI Taxonomy" id="1235997"/>
    <lineage>
        <taxon>Bacteria</taxon>
        <taxon>Pseudomonadati</taxon>
        <taxon>Bacteroidota</taxon>
        <taxon>Chitinophagia</taxon>
        <taxon>Chitinophagales</taxon>
        <taxon>Chitinophagaceae</taxon>
        <taxon>Hydrobacter</taxon>
    </lineage>
</organism>
<dbReference type="EMBL" id="FNNO01000004">
    <property type="protein sequence ID" value="SDW62047.1"/>
    <property type="molecule type" value="Genomic_DNA"/>
</dbReference>
<evidence type="ECO:0000256" key="1">
    <source>
        <dbReference type="SAM" id="Phobius"/>
    </source>
</evidence>
<protein>
    <submittedName>
        <fullName evidence="2">Uncharacterized protein</fullName>
    </submittedName>
</protein>
<feature type="transmembrane region" description="Helical" evidence="1">
    <location>
        <begin position="113"/>
        <end position="134"/>
    </location>
</feature>
<keyword evidence="1" id="KW-0472">Membrane</keyword>
<reference evidence="2 3" key="1">
    <citation type="submission" date="2016-10" db="EMBL/GenBank/DDBJ databases">
        <authorList>
            <person name="Varghese N."/>
            <person name="Submissions S."/>
        </authorList>
    </citation>
    <scope>NUCLEOTIDE SEQUENCE [LARGE SCALE GENOMIC DNA]</scope>
    <source>
        <strain evidence="2 3">DSM 25353</strain>
    </source>
</reference>
<keyword evidence="3" id="KW-1185">Reference proteome</keyword>
<comment type="caution">
    <text evidence="2">The sequence shown here is derived from an EMBL/GenBank/DDBJ whole genome shotgun (WGS) entry which is preliminary data.</text>
</comment>
<name>A0A8X8IEJ4_9BACT</name>
<dbReference type="Proteomes" id="UP000198711">
    <property type="component" value="Unassembled WGS sequence"/>
</dbReference>
<sequence length="221" mass="26083">MFQATLHIYIQAISLLIAIFLYRRIKSTSLVYFIPFLSITVLVEIIGYWCIVKGIKNYWIYNIFTTLEFCFYSYIFYQNLRKKLFKQIVAWFVPLYTIAVAANLIFLQGTQSFHTYTFLLGSFFIVVFCCFFFFETIQPETISLKLSQQPFFWVCTGLLVYYLGSVIINALFEYLRSNDLQQEGKKIYGTINRSLILILYTSFSVSFFLCRNNRKTYSSPS</sequence>
<proteinExistence type="predicted"/>